<evidence type="ECO:0000313" key="2">
    <source>
        <dbReference type="Proteomes" id="UP001160148"/>
    </source>
</evidence>
<evidence type="ECO:0008006" key="3">
    <source>
        <dbReference type="Google" id="ProtNLM"/>
    </source>
</evidence>
<dbReference type="EMBL" id="CARXXK010000002">
    <property type="protein sequence ID" value="CAI6358097.1"/>
    <property type="molecule type" value="Genomic_DNA"/>
</dbReference>
<gene>
    <name evidence="1" type="ORF">MEUPH1_LOCUS13651</name>
</gene>
<dbReference type="InterPro" id="IPR012337">
    <property type="entry name" value="RNaseH-like_sf"/>
</dbReference>
<organism evidence="1 2">
    <name type="scientific">Macrosiphum euphorbiae</name>
    <name type="common">potato aphid</name>
    <dbReference type="NCBI Taxonomy" id="13131"/>
    <lineage>
        <taxon>Eukaryota</taxon>
        <taxon>Metazoa</taxon>
        <taxon>Ecdysozoa</taxon>
        <taxon>Arthropoda</taxon>
        <taxon>Hexapoda</taxon>
        <taxon>Insecta</taxon>
        <taxon>Pterygota</taxon>
        <taxon>Neoptera</taxon>
        <taxon>Paraneoptera</taxon>
        <taxon>Hemiptera</taxon>
        <taxon>Sternorrhyncha</taxon>
        <taxon>Aphidomorpha</taxon>
        <taxon>Aphidoidea</taxon>
        <taxon>Aphididae</taxon>
        <taxon>Macrosiphini</taxon>
        <taxon>Macrosiphum</taxon>
    </lineage>
</organism>
<comment type="caution">
    <text evidence="1">The sequence shown here is derived from an EMBL/GenBank/DDBJ whole genome shotgun (WGS) entry which is preliminary data.</text>
</comment>
<dbReference type="Proteomes" id="UP001160148">
    <property type="component" value="Unassembled WGS sequence"/>
</dbReference>
<name>A0AAV0WRB7_9HEMI</name>
<sequence length="132" mass="15235">MSITCHYIDQSWGLNNRLLHTGKYPTQESKTGVNIKKCMSNFFTKLSEDADENYGSDLMEYITFVTDQGTNMISALRNYNRLNCSAHLLNSVLRNVFDLKFLSQEDNNGSKPLEPIIILMTECKMYEKFSKE</sequence>
<protein>
    <recommendedName>
        <fullName evidence="3">Transposase</fullName>
    </recommendedName>
</protein>
<evidence type="ECO:0000313" key="1">
    <source>
        <dbReference type="EMBL" id="CAI6358097.1"/>
    </source>
</evidence>
<dbReference type="SUPFAM" id="SSF53098">
    <property type="entry name" value="Ribonuclease H-like"/>
    <property type="match status" value="1"/>
</dbReference>
<accession>A0AAV0WRB7</accession>
<reference evidence="1 2" key="1">
    <citation type="submission" date="2023-01" db="EMBL/GenBank/DDBJ databases">
        <authorList>
            <person name="Whitehead M."/>
        </authorList>
    </citation>
    <scope>NUCLEOTIDE SEQUENCE [LARGE SCALE GENOMIC DNA]</scope>
</reference>
<keyword evidence="2" id="KW-1185">Reference proteome</keyword>
<dbReference type="AlphaFoldDB" id="A0AAV0WRB7"/>
<proteinExistence type="predicted"/>